<protein>
    <recommendedName>
        <fullName evidence="2">Flagellar biosynthetic protein FlhB</fullName>
    </recommendedName>
</protein>
<feature type="transmembrane region" description="Helical" evidence="6">
    <location>
        <begin position="188"/>
        <end position="211"/>
    </location>
</feature>
<evidence type="ECO:0000313" key="7">
    <source>
        <dbReference type="EMBL" id="AHY44871.1"/>
    </source>
</evidence>
<keyword evidence="6" id="KW-1133">Transmembrane helix</keyword>
<feature type="transmembrane region" description="Helical" evidence="6">
    <location>
        <begin position="34"/>
        <end position="55"/>
    </location>
</feature>
<dbReference type="Pfam" id="PF01312">
    <property type="entry name" value="Bac_export_2"/>
    <property type="match status" value="1"/>
</dbReference>
<dbReference type="InterPro" id="IPR029025">
    <property type="entry name" value="T3SS_substrate_exporter_C"/>
</dbReference>
<keyword evidence="3" id="KW-0653">Protein transport</keyword>
<name>A0A023WY28_STUST</name>
<feature type="transmembrane region" description="Helical" evidence="6">
    <location>
        <begin position="87"/>
        <end position="117"/>
    </location>
</feature>
<keyword evidence="7" id="KW-0966">Cell projection</keyword>
<dbReference type="Gene3D" id="3.40.1690.10">
    <property type="entry name" value="secretion proteins EscU"/>
    <property type="match status" value="1"/>
</dbReference>
<evidence type="ECO:0000256" key="2">
    <source>
        <dbReference type="ARBA" id="ARBA00021622"/>
    </source>
</evidence>
<reference evidence="7 8" key="1">
    <citation type="submission" date="2014-03" db="EMBL/GenBank/DDBJ databases">
        <title>Complete genome sequence of Pseudomonas stutzeri 19SMN4.</title>
        <authorList>
            <person name="Brunet-Galmes I."/>
            <person name="Nogales B."/>
            <person name="Busquets A."/>
            <person name="Pena A."/>
            <person name="Gomila M."/>
            <person name="Garcia-Valdes E."/>
            <person name="Lalucat J."/>
            <person name="Bennasar A."/>
            <person name="Bosch R."/>
        </authorList>
    </citation>
    <scope>NUCLEOTIDE SEQUENCE [LARGE SCALE GENOMIC DNA]</scope>
    <source>
        <strain evidence="7 8">19SMN4</strain>
    </source>
</reference>
<gene>
    <name evidence="7" type="ORF">UIB01_21280</name>
</gene>
<dbReference type="InterPro" id="IPR006135">
    <property type="entry name" value="T3SS_substrate_exporter"/>
</dbReference>
<evidence type="ECO:0000256" key="4">
    <source>
        <dbReference type="ARBA" id="ARBA00025078"/>
    </source>
</evidence>
<keyword evidence="3" id="KW-1006">Bacterial flagellum protein export</keyword>
<dbReference type="PRINTS" id="PR00950">
    <property type="entry name" value="TYPE3IMSPROT"/>
</dbReference>
<evidence type="ECO:0000256" key="1">
    <source>
        <dbReference type="ARBA" id="ARBA00010690"/>
    </source>
</evidence>
<sequence length="380" mass="42884">MSEQNSSQEKTEEASEQKLKKSRDDGQVTRSKDVATTVSLLATLLLLKLSAGLFLDGMQQSFSYSYINFQQSEIGIDDVQVILLHNLLVFISVLLPLLLTPILVIVFALVPGGWVFASKNFAPKFSKLNPITGLGRMVGAQNWSELAKSLLKITALLSIAAWQLYYAAPRLIALQRTDIFNAIGGAFSLTFDLAISLLLVFVLFSFIDIPLQRFFFLKKMRMTKQERKEEHKNQEGRPEVKARIKQLQRALAQRQITKVIKEADVVIVNPTHYAVALKYDPKKAETPFVIARGVDEMALYIRKMAQANQREVLELPPLARAIYYSTQVNQQIPAPLYTAVAHVLTYILQLKAWKQGRRESKPALASNIHIPEELFNRARS</sequence>
<dbReference type="AlphaFoldDB" id="A0A023WY28"/>
<dbReference type="PANTHER" id="PTHR30531:SF12">
    <property type="entry name" value="FLAGELLAR BIOSYNTHETIC PROTEIN FLHB"/>
    <property type="match status" value="1"/>
</dbReference>
<dbReference type="EMBL" id="CP007509">
    <property type="protein sequence ID" value="AHY44871.1"/>
    <property type="molecule type" value="Genomic_DNA"/>
</dbReference>
<keyword evidence="7" id="KW-0282">Flagellum</keyword>
<evidence type="ECO:0000313" key="8">
    <source>
        <dbReference type="Proteomes" id="UP000025238"/>
    </source>
</evidence>
<dbReference type="Proteomes" id="UP000025238">
    <property type="component" value="Chromosome"/>
</dbReference>
<evidence type="ECO:0000256" key="3">
    <source>
        <dbReference type="ARBA" id="ARBA00023225"/>
    </source>
</evidence>
<dbReference type="KEGG" id="pstu:UIB01_21280"/>
<dbReference type="GO" id="GO:0005886">
    <property type="term" value="C:plasma membrane"/>
    <property type="evidence" value="ECO:0007669"/>
    <property type="project" value="TreeGrafter"/>
</dbReference>
<keyword evidence="6" id="KW-0812">Transmembrane</keyword>
<dbReference type="SUPFAM" id="SSF160544">
    <property type="entry name" value="EscU C-terminal domain-like"/>
    <property type="match status" value="1"/>
</dbReference>
<keyword evidence="3" id="KW-0813">Transport</keyword>
<evidence type="ECO:0000256" key="6">
    <source>
        <dbReference type="SAM" id="Phobius"/>
    </source>
</evidence>
<keyword evidence="6" id="KW-0472">Membrane</keyword>
<dbReference type="PATRIC" id="fig|316.97.peg.4260"/>
<organism evidence="7 8">
    <name type="scientific">Stutzerimonas stutzeri</name>
    <name type="common">Pseudomonas stutzeri</name>
    <dbReference type="NCBI Taxonomy" id="316"/>
    <lineage>
        <taxon>Bacteria</taxon>
        <taxon>Pseudomonadati</taxon>
        <taxon>Pseudomonadota</taxon>
        <taxon>Gammaproteobacteria</taxon>
        <taxon>Pseudomonadales</taxon>
        <taxon>Pseudomonadaceae</taxon>
        <taxon>Stutzerimonas</taxon>
    </lineage>
</organism>
<feature type="compositionally biased region" description="Basic and acidic residues" evidence="5">
    <location>
        <begin position="9"/>
        <end position="26"/>
    </location>
</feature>
<keyword evidence="7" id="KW-0969">Cilium</keyword>
<comment type="function">
    <text evidence="4">Required for formation of the rod structure in the basal body of the flagellar apparatus. Together with FliI and FliH, may constitute the export apparatus of flagellin.</text>
</comment>
<dbReference type="PANTHER" id="PTHR30531">
    <property type="entry name" value="FLAGELLAR BIOSYNTHETIC PROTEIN FLHB"/>
    <property type="match status" value="1"/>
</dbReference>
<dbReference type="GO" id="GO:0009306">
    <property type="term" value="P:protein secretion"/>
    <property type="evidence" value="ECO:0007669"/>
    <property type="project" value="InterPro"/>
</dbReference>
<feature type="region of interest" description="Disordered" evidence="5">
    <location>
        <begin position="1"/>
        <end position="26"/>
    </location>
</feature>
<comment type="similarity">
    <text evidence="1">Belongs to the type III secretion exporter family.</text>
</comment>
<dbReference type="OrthoDB" id="9807950at2"/>
<evidence type="ECO:0000256" key="5">
    <source>
        <dbReference type="SAM" id="MobiDB-lite"/>
    </source>
</evidence>
<proteinExistence type="inferred from homology"/>
<accession>A0A023WY28</accession>